<accession>A0A6J7XPG3</accession>
<feature type="transmembrane region" description="Helical" evidence="2">
    <location>
        <begin position="112"/>
        <end position="133"/>
    </location>
</feature>
<feature type="compositionally biased region" description="Basic and acidic residues" evidence="1">
    <location>
        <begin position="1"/>
        <end position="11"/>
    </location>
</feature>
<dbReference type="Pfam" id="PF11241">
    <property type="entry name" value="DUF3043"/>
    <property type="match status" value="1"/>
</dbReference>
<sequence length="180" mass="20109">MSTDHNKDSQKKGRPTPSRKESQAKRVTSSLAPATTKEAKRRQKENGRAARMTSRAAFLRGEESAMPSRDAGPARRFVRNFVDSKRSIGEFFLPIIGIVLVLSIIPSKPIQYGAIALMYGVLIISLFDGFLLTRKIKKEIAIRFPGTSTKGLGLYGWLRSTQMRRLRTPHCQVKAGDTNF</sequence>
<evidence type="ECO:0000256" key="2">
    <source>
        <dbReference type="SAM" id="Phobius"/>
    </source>
</evidence>
<gene>
    <name evidence="3" type="ORF">UFOPK3554_00025</name>
</gene>
<keyword evidence="2" id="KW-0472">Membrane</keyword>
<evidence type="ECO:0000313" key="3">
    <source>
        <dbReference type="EMBL" id="CAB5239003.1"/>
    </source>
</evidence>
<name>A0A6J7XPG3_9ZZZZ</name>
<organism evidence="3">
    <name type="scientific">freshwater metagenome</name>
    <dbReference type="NCBI Taxonomy" id="449393"/>
    <lineage>
        <taxon>unclassified sequences</taxon>
        <taxon>metagenomes</taxon>
        <taxon>ecological metagenomes</taxon>
    </lineage>
</organism>
<keyword evidence="2" id="KW-0812">Transmembrane</keyword>
<keyword evidence="2" id="KW-1133">Transmembrane helix</keyword>
<feature type="transmembrane region" description="Helical" evidence="2">
    <location>
        <begin position="88"/>
        <end position="106"/>
    </location>
</feature>
<dbReference type="EMBL" id="CAFBSG010000001">
    <property type="protein sequence ID" value="CAB5239003.1"/>
    <property type="molecule type" value="Genomic_DNA"/>
</dbReference>
<dbReference type="AlphaFoldDB" id="A0A6J7XPG3"/>
<reference evidence="3" key="1">
    <citation type="submission" date="2020-05" db="EMBL/GenBank/DDBJ databases">
        <authorList>
            <person name="Chiriac C."/>
            <person name="Salcher M."/>
            <person name="Ghai R."/>
            <person name="Kavagutti S V."/>
        </authorList>
    </citation>
    <scope>NUCLEOTIDE SEQUENCE</scope>
</reference>
<feature type="region of interest" description="Disordered" evidence="1">
    <location>
        <begin position="1"/>
        <end position="56"/>
    </location>
</feature>
<protein>
    <submittedName>
        <fullName evidence="3">Unannotated protein</fullName>
    </submittedName>
</protein>
<proteinExistence type="predicted"/>
<dbReference type="InterPro" id="IPR021403">
    <property type="entry name" value="DUF3043"/>
</dbReference>
<evidence type="ECO:0000256" key="1">
    <source>
        <dbReference type="SAM" id="MobiDB-lite"/>
    </source>
</evidence>